<comment type="caution">
    <text evidence="6">The sequence shown here is derived from an EMBL/GenBank/DDBJ whole genome shotgun (WGS) entry which is preliminary data.</text>
</comment>
<sequence>MADFQIVQTIDNYLYFVAIVEQGSITKAATYLNVPKSKVSRRLAQLENMLGSELLVRTTRKQDLTEAGKLLYQNCRPHVDALVAVEQLMYDNQYQIKGKLNIKVPSEFFNRVMGQLLTDFALKYPDIEVHCQQYTESLPSFDLNYDLVFVLHERALPPSHWIGKSLLSFPQSLYVAKDYALNQVTSVEQLKAIEAIVAEPLEHWSFRDKHSHKTFKPNVRMVLASPEMRLQACFSAIGMTKLPDYIAKNIQGIKAVKTELPLVAQQLSLLYQSRNIPLKTRVFLDYFQSHIGKLNLH</sequence>
<protein>
    <submittedName>
        <fullName evidence="6">LysR family transcriptional regulator</fullName>
    </submittedName>
</protein>
<accession>A0A919BD14</accession>
<evidence type="ECO:0000313" key="6">
    <source>
        <dbReference type="EMBL" id="GHF83234.1"/>
    </source>
</evidence>
<dbReference type="GO" id="GO:0043565">
    <property type="term" value="F:sequence-specific DNA binding"/>
    <property type="evidence" value="ECO:0007669"/>
    <property type="project" value="TreeGrafter"/>
</dbReference>
<keyword evidence="3" id="KW-0238">DNA-binding</keyword>
<dbReference type="PROSITE" id="PS50931">
    <property type="entry name" value="HTH_LYSR"/>
    <property type="match status" value="1"/>
</dbReference>
<dbReference type="Gene3D" id="3.40.190.290">
    <property type="match status" value="1"/>
</dbReference>
<evidence type="ECO:0000256" key="3">
    <source>
        <dbReference type="ARBA" id="ARBA00023125"/>
    </source>
</evidence>
<reference evidence="6" key="2">
    <citation type="submission" date="2020-09" db="EMBL/GenBank/DDBJ databases">
        <authorList>
            <person name="Sun Q."/>
            <person name="Kim S."/>
        </authorList>
    </citation>
    <scope>NUCLEOTIDE SEQUENCE</scope>
    <source>
        <strain evidence="6">KCTC 42731</strain>
    </source>
</reference>
<dbReference type="Gene3D" id="1.10.10.10">
    <property type="entry name" value="Winged helix-like DNA-binding domain superfamily/Winged helix DNA-binding domain"/>
    <property type="match status" value="1"/>
</dbReference>
<evidence type="ECO:0000259" key="5">
    <source>
        <dbReference type="PROSITE" id="PS50931"/>
    </source>
</evidence>
<dbReference type="Pfam" id="PF00126">
    <property type="entry name" value="HTH_1"/>
    <property type="match status" value="1"/>
</dbReference>
<evidence type="ECO:0000256" key="4">
    <source>
        <dbReference type="ARBA" id="ARBA00023163"/>
    </source>
</evidence>
<gene>
    <name evidence="6" type="ORF">GCM10017161_08160</name>
</gene>
<dbReference type="InterPro" id="IPR036390">
    <property type="entry name" value="WH_DNA-bd_sf"/>
</dbReference>
<dbReference type="RefSeq" id="WP_189767548.1">
    <property type="nucleotide sequence ID" value="NZ_BNCK01000002.1"/>
</dbReference>
<dbReference type="SUPFAM" id="SSF46785">
    <property type="entry name" value="Winged helix' DNA-binding domain"/>
    <property type="match status" value="1"/>
</dbReference>
<dbReference type="AlphaFoldDB" id="A0A919BD14"/>
<dbReference type="PANTHER" id="PTHR30537">
    <property type="entry name" value="HTH-TYPE TRANSCRIPTIONAL REGULATOR"/>
    <property type="match status" value="1"/>
</dbReference>
<dbReference type="InterPro" id="IPR005119">
    <property type="entry name" value="LysR_subst-bd"/>
</dbReference>
<dbReference type="PANTHER" id="PTHR30537:SF5">
    <property type="entry name" value="HTH-TYPE TRANSCRIPTIONAL ACTIVATOR TTDR-RELATED"/>
    <property type="match status" value="1"/>
</dbReference>
<evidence type="ECO:0000313" key="7">
    <source>
        <dbReference type="Proteomes" id="UP000623842"/>
    </source>
</evidence>
<dbReference type="Pfam" id="PF03466">
    <property type="entry name" value="LysR_substrate"/>
    <property type="match status" value="1"/>
</dbReference>
<dbReference type="InterPro" id="IPR058163">
    <property type="entry name" value="LysR-type_TF_proteobact-type"/>
</dbReference>
<dbReference type="FunFam" id="1.10.10.10:FF:000001">
    <property type="entry name" value="LysR family transcriptional regulator"/>
    <property type="match status" value="1"/>
</dbReference>
<feature type="domain" description="HTH lysR-type" evidence="5">
    <location>
        <begin position="15"/>
        <end position="65"/>
    </location>
</feature>
<dbReference type="GO" id="GO:0003700">
    <property type="term" value="F:DNA-binding transcription factor activity"/>
    <property type="evidence" value="ECO:0007669"/>
    <property type="project" value="InterPro"/>
</dbReference>
<comment type="similarity">
    <text evidence="1">Belongs to the LysR transcriptional regulatory family.</text>
</comment>
<organism evidence="6 7">
    <name type="scientific">Thalassotalea marina</name>
    <dbReference type="NCBI Taxonomy" id="1673741"/>
    <lineage>
        <taxon>Bacteria</taxon>
        <taxon>Pseudomonadati</taxon>
        <taxon>Pseudomonadota</taxon>
        <taxon>Gammaproteobacteria</taxon>
        <taxon>Alteromonadales</taxon>
        <taxon>Colwelliaceae</taxon>
        <taxon>Thalassotalea</taxon>
    </lineage>
</organism>
<keyword evidence="4" id="KW-0804">Transcription</keyword>
<dbReference type="GO" id="GO:0006351">
    <property type="term" value="P:DNA-templated transcription"/>
    <property type="evidence" value="ECO:0007669"/>
    <property type="project" value="TreeGrafter"/>
</dbReference>
<evidence type="ECO:0000256" key="1">
    <source>
        <dbReference type="ARBA" id="ARBA00009437"/>
    </source>
</evidence>
<keyword evidence="2" id="KW-0805">Transcription regulation</keyword>
<keyword evidence="7" id="KW-1185">Reference proteome</keyword>
<dbReference type="Proteomes" id="UP000623842">
    <property type="component" value="Unassembled WGS sequence"/>
</dbReference>
<dbReference type="InterPro" id="IPR000847">
    <property type="entry name" value="LysR_HTH_N"/>
</dbReference>
<proteinExistence type="inferred from homology"/>
<reference evidence="6" key="1">
    <citation type="journal article" date="2014" name="Int. J. Syst. Evol. Microbiol.">
        <title>Complete genome sequence of Corynebacterium casei LMG S-19264T (=DSM 44701T), isolated from a smear-ripened cheese.</title>
        <authorList>
            <consortium name="US DOE Joint Genome Institute (JGI-PGF)"/>
            <person name="Walter F."/>
            <person name="Albersmeier A."/>
            <person name="Kalinowski J."/>
            <person name="Ruckert C."/>
        </authorList>
    </citation>
    <scope>NUCLEOTIDE SEQUENCE</scope>
    <source>
        <strain evidence="6">KCTC 42731</strain>
    </source>
</reference>
<evidence type="ECO:0000256" key="2">
    <source>
        <dbReference type="ARBA" id="ARBA00023015"/>
    </source>
</evidence>
<dbReference type="SUPFAM" id="SSF53850">
    <property type="entry name" value="Periplasmic binding protein-like II"/>
    <property type="match status" value="1"/>
</dbReference>
<name>A0A919BD14_9GAMM</name>
<dbReference type="InterPro" id="IPR036388">
    <property type="entry name" value="WH-like_DNA-bd_sf"/>
</dbReference>
<dbReference type="EMBL" id="BNCK01000002">
    <property type="protein sequence ID" value="GHF83234.1"/>
    <property type="molecule type" value="Genomic_DNA"/>
</dbReference>